<keyword evidence="11" id="KW-0325">Glycoprotein</keyword>
<dbReference type="CTD" id="58191"/>
<dbReference type="GO" id="GO:0005615">
    <property type="term" value="C:extracellular space"/>
    <property type="evidence" value="ECO:0007669"/>
    <property type="project" value="UniProtKB-KW"/>
</dbReference>
<dbReference type="Pfam" id="PF20902">
    <property type="entry name" value="CXCL16"/>
    <property type="match status" value="1"/>
</dbReference>
<evidence type="ECO:0000256" key="8">
    <source>
        <dbReference type="ARBA" id="ARBA00022989"/>
    </source>
</evidence>
<dbReference type="OrthoDB" id="9050455at2759"/>
<dbReference type="PANTHER" id="PTHR14385:SF0">
    <property type="entry name" value="C-X-C MOTIF CHEMOKINE 16"/>
    <property type="match status" value="1"/>
</dbReference>
<dbReference type="GO" id="GO:0006898">
    <property type="term" value="P:receptor-mediated endocytosis"/>
    <property type="evidence" value="ECO:0007669"/>
    <property type="project" value="InterPro"/>
</dbReference>
<evidence type="ECO:0000256" key="6">
    <source>
        <dbReference type="ARBA" id="ARBA00022692"/>
    </source>
</evidence>
<evidence type="ECO:0000256" key="4">
    <source>
        <dbReference type="ARBA" id="ARBA00022500"/>
    </source>
</evidence>
<dbReference type="InterPro" id="IPR048585">
    <property type="entry name" value="CXCL16_dom"/>
</dbReference>
<feature type="signal peptide" evidence="15">
    <location>
        <begin position="1"/>
        <end position="38"/>
    </location>
</feature>
<organism evidence="17 18">
    <name type="scientific">Thamnophis sirtalis</name>
    <dbReference type="NCBI Taxonomy" id="35019"/>
    <lineage>
        <taxon>Eukaryota</taxon>
        <taxon>Metazoa</taxon>
        <taxon>Chordata</taxon>
        <taxon>Craniata</taxon>
        <taxon>Vertebrata</taxon>
        <taxon>Euteleostomi</taxon>
        <taxon>Lepidosauria</taxon>
        <taxon>Squamata</taxon>
        <taxon>Bifurcata</taxon>
        <taxon>Unidentata</taxon>
        <taxon>Episquamata</taxon>
        <taxon>Toxicofera</taxon>
        <taxon>Serpentes</taxon>
        <taxon>Colubroidea</taxon>
        <taxon>Colubridae</taxon>
        <taxon>Natricinae</taxon>
        <taxon>Thamnophis</taxon>
    </lineage>
</organism>
<evidence type="ECO:0000256" key="7">
    <source>
        <dbReference type="ARBA" id="ARBA00022729"/>
    </source>
</evidence>
<dbReference type="InterPro" id="IPR026296">
    <property type="entry name" value="CXCL16"/>
</dbReference>
<comment type="subcellular location">
    <subcellularLocation>
        <location evidence="1">Membrane</location>
        <topology evidence="1">Single-pass type I membrane protein</topology>
    </subcellularLocation>
</comment>
<keyword evidence="9 14" id="KW-0472">Membrane</keyword>
<evidence type="ECO:0000313" key="17">
    <source>
        <dbReference type="Proteomes" id="UP000504617"/>
    </source>
</evidence>
<feature type="chain" id="PRO_5027068437" description="C-X-C motif chemokine 16" evidence="15">
    <location>
        <begin position="39"/>
        <end position="273"/>
    </location>
</feature>
<evidence type="ECO:0000313" key="18">
    <source>
        <dbReference type="RefSeq" id="XP_013930699.1"/>
    </source>
</evidence>
<dbReference type="Proteomes" id="UP000504617">
    <property type="component" value="Unplaced"/>
</dbReference>
<keyword evidence="6 14" id="KW-0812">Transmembrane</keyword>
<feature type="region of interest" description="Disordered" evidence="13">
    <location>
        <begin position="251"/>
        <end position="273"/>
    </location>
</feature>
<evidence type="ECO:0000256" key="11">
    <source>
        <dbReference type="ARBA" id="ARBA00023180"/>
    </source>
</evidence>
<feature type="compositionally biased region" description="Polar residues" evidence="13">
    <location>
        <begin position="110"/>
        <end position="133"/>
    </location>
</feature>
<dbReference type="GO" id="GO:0010818">
    <property type="term" value="P:T cell chemotaxis"/>
    <property type="evidence" value="ECO:0007669"/>
    <property type="project" value="TreeGrafter"/>
</dbReference>
<dbReference type="GO" id="GO:0005044">
    <property type="term" value="F:scavenger receptor activity"/>
    <property type="evidence" value="ECO:0007669"/>
    <property type="project" value="InterPro"/>
</dbReference>
<dbReference type="GO" id="GO:0005041">
    <property type="term" value="F:low-density lipoprotein particle receptor activity"/>
    <property type="evidence" value="ECO:0007669"/>
    <property type="project" value="InterPro"/>
</dbReference>
<dbReference type="GO" id="GO:0016020">
    <property type="term" value="C:membrane"/>
    <property type="evidence" value="ECO:0007669"/>
    <property type="project" value="UniProtKB-SubCell"/>
</dbReference>
<name>A0A6I9Z398_9SAUR</name>
<keyword evidence="10" id="KW-1015">Disulfide bond</keyword>
<dbReference type="AlphaFoldDB" id="A0A6I9Z398"/>
<dbReference type="GO" id="GO:0034341">
    <property type="term" value="P:response to type II interferon"/>
    <property type="evidence" value="ECO:0007669"/>
    <property type="project" value="InterPro"/>
</dbReference>
<feature type="domain" description="C-X-C motif chemokine 16" evidence="16">
    <location>
        <begin position="37"/>
        <end position="114"/>
    </location>
</feature>
<evidence type="ECO:0000256" key="5">
    <source>
        <dbReference type="ARBA" id="ARBA00022514"/>
    </source>
</evidence>
<reference evidence="18" key="1">
    <citation type="submission" date="2025-08" db="UniProtKB">
        <authorList>
            <consortium name="RefSeq"/>
        </authorList>
    </citation>
    <scope>IDENTIFICATION</scope>
    <source>
        <tissue evidence="18">Skeletal muscle</tissue>
    </source>
</reference>
<evidence type="ECO:0000259" key="16">
    <source>
        <dbReference type="Pfam" id="PF20902"/>
    </source>
</evidence>
<feature type="transmembrane region" description="Helical" evidence="14">
    <location>
        <begin position="208"/>
        <end position="229"/>
    </location>
</feature>
<dbReference type="GO" id="GO:0030307">
    <property type="term" value="P:positive regulation of cell growth"/>
    <property type="evidence" value="ECO:0007669"/>
    <property type="project" value="InterPro"/>
</dbReference>
<feature type="region of interest" description="Disordered" evidence="13">
    <location>
        <begin position="106"/>
        <end position="133"/>
    </location>
</feature>
<evidence type="ECO:0000256" key="2">
    <source>
        <dbReference type="ARBA" id="ARBA00010665"/>
    </source>
</evidence>
<evidence type="ECO:0000256" key="13">
    <source>
        <dbReference type="SAM" id="MobiDB-lite"/>
    </source>
</evidence>
<evidence type="ECO:0000256" key="12">
    <source>
        <dbReference type="ARBA" id="ARBA00032815"/>
    </source>
</evidence>
<evidence type="ECO:0000256" key="3">
    <source>
        <dbReference type="ARBA" id="ARBA00017995"/>
    </source>
</evidence>
<evidence type="ECO:0000256" key="15">
    <source>
        <dbReference type="SAM" id="SignalP"/>
    </source>
</evidence>
<dbReference type="GeneID" id="106556232"/>
<dbReference type="KEGG" id="tsr:106556232"/>
<keyword evidence="7 15" id="KW-0732">Signal</keyword>
<dbReference type="GO" id="GO:0034612">
    <property type="term" value="P:response to tumor necrosis factor"/>
    <property type="evidence" value="ECO:0007669"/>
    <property type="project" value="InterPro"/>
</dbReference>
<dbReference type="GO" id="GO:0030335">
    <property type="term" value="P:positive regulation of cell migration"/>
    <property type="evidence" value="ECO:0007669"/>
    <property type="project" value="InterPro"/>
</dbReference>
<accession>A0A6I9Z398</accession>
<evidence type="ECO:0000256" key="14">
    <source>
        <dbReference type="SAM" id="Phobius"/>
    </source>
</evidence>
<comment type="similarity">
    <text evidence="2">Belongs to the intercrine alpha (chemokine CxC) family.</text>
</comment>
<protein>
    <recommendedName>
        <fullName evidence="3">C-X-C motif chemokine 16</fullName>
    </recommendedName>
    <alternativeName>
        <fullName evidence="12">Transmembrane chemokine CXCL16</fullName>
    </alternativeName>
</protein>
<dbReference type="PANTHER" id="PTHR14385">
    <property type="entry name" value="CXC CHEMOKINE LIGAND"/>
    <property type="match status" value="1"/>
</dbReference>
<keyword evidence="8 14" id="KW-1133">Transmembrane helix</keyword>
<keyword evidence="5" id="KW-0202">Cytokine</keyword>
<evidence type="ECO:0000256" key="9">
    <source>
        <dbReference type="ARBA" id="ARBA00023136"/>
    </source>
</evidence>
<evidence type="ECO:0000256" key="1">
    <source>
        <dbReference type="ARBA" id="ARBA00004479"/>
    </source>
</evidence>
<sequence>MAAGERSVSSDLRFTQSRCPLVLLLLPLVLLPARPASGNEGAAAGSCRCDKYHTEPELVRRFPDRLVSWERCGRLIRFSFPKKLVCGWADEPWVLRLIARMEDKRRGSAQVGSSESGAQPGPTSRSPLQPLSSVGSTAVVPMETLPSEQVPRETPSQRLPALTHTTAAPAPESVGSVVVLLPRNGAVVEVGPTRFGQEEPVPGWNGQTAVFCVLGVVLLLVTLGLLCWWRPPRRGGQAMLNSEQQEWMLLQRSGGAPTYSPRREAAPGSDWGA</sequence>
<proteinExistence type="inferred from homology"/>
<keyword evidence="4" id="KW-0145">Chemotaxis</keyword>
<keyword evidence="17" id="KW-1185">Reference proteome</keyword>
<evidence type="ECO:0000256" key="10">
    <source>
        <dbReference type="ARBA" id="ARBA00023157"/>
    </source>
</evidence>
<dbReference type="GO" id="GO:0008009">
    <property type="term" value="F:chemokine activity"/>
    <property type="evidence" value="ECO:0007669"/>
    <property type="project" value="InterPro"/>
</dbReference>
<gene>
    <name evidence="18" type="primary">CXCL16</name>
</gene>
<dbReference type="RefSeq" id="XP_013930699.1">
    <property type="nucleotide sequence ID" value="XM_014075224.1"/>
</dbReference>